<dbReference type="SUPFAM" id="SSF56176">
    <property type="entry name" value="FAD-binding/transporter-associated domain-like"/>
    <property type="match status" value="1"/>
</dbReference>
<dbReference type="PROSITE" id="PS51387">
    <property type="entry name" value="FAD_PCMH"/>
    <property type="match status" value="1"/>
</dbReference>
<dbReference type="InterPro" id="IPR050416">
    <property type="entry name" value="FAD-linked_Oxidoreductase"/>
</dbReference>
<evidence type="ECO:0000256" key="2">
    <source>
        <dbReference type="ARBA" id="ARBA00005466"/>
    </source>
</evidence>
<comment type="cofactor">
    <cofactor evidence="1">
        <name>FAD</name>
        <dbReference type="ChEBI" id="CHEBI:57692"/>
    </cofactor>
</comment>
<dbReference type="InterPro" id="IPR006093">
    <property type="entry name" value="Oxy_OxRdtase_FAD_BS"/>
</dbReference>
<dbReference type="PANTHER" id="PTHR42973:SF39">
    <property type="entry name" value="FAD-BINDING PCMH-TYPE DOMAIN-CONTAINING PROTEIN"/>
    <property type="match status" value="1"/>
</dbReference>
<dbReference type="GO" id="GO:0071949">
    <property type="term" value="F:FAD binding"/>
    <property type="evidence" value="ECO:0007669"/>
    <property type="project" value="InterPro"/>
</dbReference>
<protein>
    <submittedName>
        <fullName evidence="7">FAD/FMN-containing dehydrogenase</fullName>
    </submittedName>
</protein>
<dbReference type="Pfam" id="PF01565">
    <property type="entry name" value="FAD_binding_4"/>
    <property type="match status" value="1"/>
</dbReference>
<dbReference type="Proteomes" id="UP000295063">
    <property type="component" value="Unassembled WGS sequence"/>
</dbReference>
<dbReference type="GO" id="GO:0016491">
    <property type="term" value="F:oxidoreductase activity"/>
    <property type="evidence" value="ECO:0007669"/>
    <property type="project" value="UniProtKB-KW"/>
</dbReference>
<evidence type="ECO:0000256" key="3">
    <source>
        <dbReference type="ARBA" id="ARBA00022630"/>
    </source>
</evidence>
<evidence type="ECO:0000256" key="4">
    <source>
        <dbReference type="ARBA" id="ARBA00022827"/>
    </source>
</evidence>
<evidence type="ECO:0000256" key="5">
    <source>
        <dbReference type="ARBA" id="ARBA00023002"/>
    </source>
</evidence>
<reference evidence="7 8" key="1">
    <citation type="submission" date="2019-03" db="EMBL/GenBank/DDBJ databases">
        <title>Genomic Encyclopedia of Type Strains, Phase IV (KMG-IV): sequencing the most valuable type-strain genomes for metagenomic binning, comparative biology and taxonomic classification.</title>
        <authorList>
            <person name="Goeker M."/>
        </authorList>
    </citation>
    <scope>NUCLEOTIDE SEQUENCE [LARGE SCALE GENOMIC DNA]</scope>
    <source>
        <strain evidence="7 8">DSM 15969</strain>
    </source>
</reference>
<gene>
    <name evidence="7" type="ORF">EV210_11159</name>
</gene>
<keyword evidence="5" id="KW-0560">Oxidoreductase</keyword>
<keyword evidence="8" id="KW-1185">Reference proteome</keyword>
<evidence type="ECO:0000259" key="6">
    <source>
        <dbReference type="PROSITE" id="PS51387"/>
    </source>
</evidence>
<evidence type="ECO:0000256" key="1">
    <source>
        <dbReference type="ARBA" id="ARBA00001974"/>
    </source>
</evidence>
<proteinExistence type="inferred from homology"/>
<dbReference type="PROSITE" id="PS00862">
    <property type="entry name" value="OX2_COVAL_FAD"/>
    <property type="match status" value="1"/>
</dbReference>
<name>A0A4R1PX37_9FIRM</name>
<dbReference type="Gene3D" id="3.40.462.20">
    <property type="match status" value="1"/>
</dbReference>
<dbReference type="InterPro" id="IPR036318">
    <property type="entry name" value="FAD-bd_PCMH-like_sf"/>
</dbReference>
<dbReference type="AlphaFoldDB" id="A0A4R1PX37"/>
<dbReference type="Gene3D" id="3.30.43.10">
    <property type="entry name" value="Uridine Diphospho-n-acetylenolpyruvylglucosamine Reductase, domain 2"/>
    <property type="match status" value="1"/>
</dbReference>
<dbReference type="SUPFAM" id="SSF55103">
    <property type="entry name" value="FAD-linked oxidases, C-terminal domain"/>
    <property type="match status" value="1"/>
</dbReference>
<dbReference type="InterPro" id="IPR012951">
    <property type="entry name" value="BBE"/>
</dbReference>
<dbReference type="InterPro" id="IPR016169">
    <property type="entry name" value="FAD-bd_PCMH_sub2"/>
</dbReference>
<dbReference type="InterPro" id="IPR016167">
    <property type="entry name" value="FAD-bd_PCMH_sub1"/>
</dbReference>
<organism evidence="7 8">
    <name type="scientific">Anaerospora hongkongensis</name>
    <dbReference type="NCBI Taxonomy" id="244830"/>
    <lineage>
        <taxon>Bacteria</taxon>
        <taxon>Bacillati</taxon>
        <taxon>Bacillota</taxon>
        <taxon>Negativicutes</taxon>
        <taxon>Selenomonadales</taxon>
        <taxon>Sporomusaceae</taxon>
        <taxon>Anaerospora</taxon>
    </lineage>
</organism>
<dbReference type="PANTHER" id="PTHR42973">
    <property type="entry name" value="BINDING OXIDOREDUCTASE, PUTATIVE (AFU_ORTHOLOGUE AFUA_1G17690)-RELATED"/>
    <property type="match status" value="1"/>
</dbReference>
<comment type="caution">
    <text evidence="7">The sequence shown here is derived from an EMBL/GenBank/DDBJ whole genome shotgun (WGS) entry which is preliminary data.</text>
</comment>
<evidence type="ECO:0000313" key="8">
    <source>
        <dbReference type="Proteomes" id="UP000295063"/>
    </source>
</evidence>
<comment type="similarity">
    <text evidence="2">Belongs to the oxygen-dependent FAD-linked oxidoreductase family.</text>
</comment>
<dbReference type="Pfam" id="PF08031">
    <property type="entry name" value="BBE"/>
    <property type="match status" value="1"/>
</dbReference>
<accession>A0A4R1PX37</accession>
<dbReference type="InterPro" id="IPR016164">
    <property type="entry name" value="FAD-linked_Oxase-like_C"/>
</dbReference>
<dbReference type="InterPro" id="IPR006094">
    <property type="entry name" value="Oxid_FAD_bind_N"/>
</dbReference>
<dbReference type="Gene3D" id="3.30.465.10">
    <property type="match status" value="1"/>
</dbReference>
<evidence type="ECO:0000313" key="7">
    <source>
        <dbReference type="EMBL" id="TCL35596.1"/>
    </source>
</evidence>
<dbReference type="EMBL" id="SLUI01000011">
    <property type="protein sequence ID" value="TCL35596.1"/>
    <property type="molecule type" value="Genomic_DNA"/>
</dbReference>
<keyword evidence="3" id="KW-0285">Flavoprotein</keyword>
<sequence>MKNLNCKELSGAVVVPGDPEYEQARQDYNIAIEQYPAIIVYCFDEYDVANAICWSSEKGLRLRIRSGGHNYEGYSNGTCKMVIDTSPMNQICVNTSDETVRVQAGTRLLPLYECLAKYGFGFPGGTCPTVAISGLVLGGGIGLSTRYLGLTADNLLAATMIDYQGRRLTVSEDCNSELFWALRGAGGGNFGVVTDYQFKVKRVDKITLIQLRWDDNQAARYRFLQVWQNWLPGLDYRVSMFGGIFQSGAWVNAFFYGSLEEARHLFQPLLEIPGITVENFQYIPFINAVKKIGAIYPKQEAFQAAGRFVQRRFSQAELANLIEIMDKAPTSRNSSIRVYSLGGAVRDMMNDNAFTDRQADYIIAIVSSWDDSRDAARHRAWVEAGFDYIYTITNGSYINFPYSLTPKYQQAYYGSNLRRLQEVKEAYDPCNVFSFPQGIRLPL</sequence>
<feature type="domain" description="FAD-binding PCMH-type" evidence="6">
    <location>
        <begin position="32"/>
        <end position="203"/>
    </location>
</feature>
<dbReference type="InterPro" id="IPR016166">
    <property type="entry name" value="FAD-bd_PCMH"/>
</dbReference>
<keyword evidence="4" id="KW-0274">FAD</keyword>